<dbReference type="GO" id="GO:0016987">
    <property type="term" value="F:sigma factor activity"/>
    <property type="evidence" value="ECO:0007669"/>
    <property type="project" value="UniProtKB-KW"/>
</dbReference>
<dbReference type="NCBIfam" id="TIGR02937">
    <property type="entry name" value="sigma70-ECF"/>
    <property type="match status" value="1"/>
</dbReference>
<evidence type="ECO:0000313" key="9">
    <source>
        <dbReference type="Proteomes" id="UP000183461"/>
    </source>
</evidence>
<keyword evidence="4" id="KW-0238">DNA-binding</keyword>
<evidence type="ECO:0000256" key="3">
    <source>
        <dbReference type="ARBA" id="ARBA00023082"/>
    </source>
</evidence>
<keyword evidence="3" id="KW-0731">Sigma factor</keyword>
<dbReference type="Gene3D" id="1.10.10.10">
    <property type="entry name" value="Winged helix-like DNA-binding domain superfamily/Winged helix DNA-binding domain"/>
    <property type="match status" value="1"/>
</dbReference>
<sequence>MDNGASSYRRFLDGDRNSFTELVREYWDGLTLYLFGFTNSITEAEEFAEEVFLKLYAERPPFSGKSSFKTWLYAIGRNTVLNMLRKRRKIREASLDGFYDVSDREDIERNHIHDENKKLLYGAMEDLHSDYRQVLYLVYFENFGVAETAEIMHKSERQVYNLLYRAKAALKKTLEKEGFEYEEL</sequence>
<dbReference type="GO" id="GO:0003677">
    <property type="term" value="F:DNA binding"/>
    <property type="evidence" value="ECO:0007669"/>
    <property type="project" value="UniProtKB-KW"/>
</dbReference>
<evidence type="ECO:0000259" key="7">
    <source>
        <dbReference type="Pfam" id="PF08281"/>
    </source>
</evidence>
<feature type="domain" description="RNA polymerase sigma-70 region 2" evidence="6">
    <location>
        <begin position="22"/>
        <end position="89"/>
    </location>
</feature>
<dbReference type="Proteomes" id="UP000183461">
    <property type="component" value="Unassembled WGS sequence"/>
</dbReference>
<dbReference type="SUPFAM" id="SSF88659">
    <property type="entry name" value="Sigma3 and sigma4 domains of RNA polymerase sigma factors"/>
    <property type="match status" value="1"/>
</dbReference>
<reference evidence="8 9" key="1">
    <citation type="submission" date="2016-11" db="EMBL/GenBank/DDBJ databases">
        <authorList>
            <person name="Jaros S."/>
            <person name="Januszkiewicz K."/>
            <person name="Wedrychowicz H."/>
        </authorList>
    </citation>
    <scope>NUCLEOTIDE SEQUENCE [LARGE SCALE GENOMIC DNA]</scope>
    <source>
        <strain evidence="8 9">YL228</strain>
    </source>
</reference>
<evidence type="ECO:0000256" key="1">
    <source>
        <dbReference type="ARBA" id="ARBA00010641"/>
    </source>
</evidence>
<keyword evidence="5" id="KW-0804">Transcription</keyword>
<name>A0A1K1NFF1_RUMFL</name>
<dbReference type="Gene3D" id="1.10.1740.10">
    <property type="match status" value="1"/>
</dbReference>
<dbReference type="EMBL" id="FPIP01000004">
    <property type="protein sequence ID" value="SFW33993.1"/>
    <property type="molecule type" value="Genomic_DNA"/>
</dbReference>
<evidence type="ECO:0000313" key="8">
    <source>
        <dbReference type="EMBL" id="SFW33993.1"/>
    </source>
</evidence>
<accession>A0A1K1NFF1</accession>
<proteinExistence type="inferred from homology"/>
<protein>
    <submittedName>
        <fullName evidence="8">RNA polymerase sigma-70 factor, ECF subfamily</fullName>
    </submittedName>
</protein>
<dbReference type="InterPro" id="IPR014284">
    <property type="entry name" value="RNA_pol_sigma-70_dom"/>
</dbReference>
<dbReference type="InterPro" id="IPR013325">
    <property type="entry name" value="RNA_pol_sigma_r2"/>
</dbReference>
<dbReference type="RefSeq" id="WP_072300208.1">
    <property type="nucleotide sequence ID" value="NZ_FPIP01000004.1"/>
</dbReference>
<dbReference type="PANTHER" id="PTHR43133:SF8">
    <property type="entry name" value="RNA POLYMERASE SIGMA FACTOR HI_1459-RELATED"/>
    <property type="match status" value="1"/>
</dbReference>
<dbReference type="InterPro" id="IPR013324">
    <property type="entry name" value="RNA_pol_sigma_r3/r4-like"/>
</dbReference>
<evidence type="ECO:0000256" key="2">
    <source>
        <dbReference type="ARBA" id="ARBA00023015"/>
    </source>
</evidence>
<dbReference type="InterPro" id="IPR007627">
    <property type="entry name" value="RNA_pol_sigma70_r2"/>
</dbReference>
<feature type="domain" description="RNA polymerase sigma factor 70 region 4 type 2" evidence="7">
    <location>
        <begin position="119"/>
        <end position="170"/>
    </location>
</feature>
<dbReference type="InterPro" id="IPR039425">
    <property type="entry name" value="RNA_pol_sigma-70-like"/>
</dbReference>
<comment type="similarity">
    <text evidence="1">Belongs to the sigma-70 factor family. ECF subfamily.</text>
</comment>
<evidence type="ECO:0000256" key="5">
    <source>
        <dbReference type="ARBA" id="ARBA00023163"/>
    </source>
</evidence>
<evidence type="ECO:0000256" key="4">
    <source>
        <dbReference type="ARBA" id="ARBA00023125"/>
    </source>
</evidence>
<gene>
    <name evidence="8" type="ORF">SAMN02910280_1943</name>
</gene>
<dbReference type="AlphaFoldDB" id="A0A1K1NFF1"/>
<keyword evidence="2" id="KW-0805">Transcription regulation</keyword>
<dbReference type="InterPro" id="IPR013249">
    <property type="entry name" value="RNA_pol_sigma70_r4_t2"/>
</dbReference>
<dbReference type="PANTHER" id="PTHR43133">
    <property type="entry name" value="RNA POLYMERASE ECF-TYPE SIGMA FACTO"/>
    <property type="match status" value="1"/>
</dbReference>
<organism evidence="8 9">
    <name type="scientific">Ruminococcus flavefaciens</name>
    <dbReference type="NCBI Taxonomy" id="1265"/>
    <lineage>
        <taxon>Bacteria</taxon>
        <taxon>Bacillati</taxon>
        <taxon>Bacillota</taxon>
        <taxon>Clostridia</taxon>
        <taxon>Eubacteriales</taxon>
        <taxon>Oscillospiraceae</taxon>
        <taxon>Ruminococcus</taxon>
    </lineage>
</organism>
<evidence type="ECO:0000259" key="6">
    <source>
        <dbReference type="Pfam" id="PF04542"/>
    </source>
</evidence>
<dbReference type="GO" id="GO:0006352">
    <property type="term" value="P:DNA-templated transcription initiation"/>
    <property type="evidence" value="ECO:0007669"/>
    <property type="project" value="InterPro"/>
</dbReference>
<dbReference type="Pfam" id="PF08281">
    <property type="entry name" value="Sigma70_r4_2"/>
    <property type="match status" value="1"/>
</dbReference>
<dbReference type="SUPFAM" id="SSF88946">
    <property type="entry name" value="Sigma2 domain of RNA polymerase sigma factors"/>
    <property type="match status" value="1"/>
</dbReference>
<dbReference type="Pfam" id="PF04542">
    <property type="entry name" value="Sigma70_r2"/>
    <property type="match status" value="1"/>
</dbReference>
<dbReference type="InterPro" id="IPR036388">
    <property type="entry name" value="WH-like_DNA-bd_sf"/>
</dbReference>